<proteinExistence type="inferred from homology"/>
<dbReference type="OrthoDB" id="9807157at2"/>
<dbReference type="HOGENOM" id="CLU_015846_11_0_0"/>
<dbReference type="PANTHER" id="PTHR13693:SF3">
    <property type="entry name" value="LD36009P"/>
    <property type="match status" value="1"/>
</dbReference>
<dbReference type="AlphaFoldDB" id="D3PA72"/>
<dbReference type="Proteomes" id="UP000001520">
    <property type="component" value="Chromosome"/>
</dbReference>
<feature type="domain" description="Aminotransferase class I/classII large" evidence="5">
    <location>
        <begin position="42"/>
        <end position="383"/>
    </location>
</feature>
<dbReference type="RefSeq" id="WP_013008857.1">
    <property type="nucleotide sequence ID" value="NC_013939.1"/>
</dbReference>
<keyword evidence="7" id="KW-1185">Reference proteome</keyword>
<dbReference type="CDD" id="cd06454">
    <property type="entry name" value="KBL_like"/>
    <property type="match status" value="1"/>
</dbReference>
<evidence type="ECO:0000256" key="4">
    <source>
        <dbReference type="RuleBase" id="RU003693"/>
    </source>
</evidence>
<dbReference type="InterPro" id="IPR050087">
    <property type="entry name" value="AON_synthase_class-II"/>
</dbReference>
<accession>D3PA72</accession>
<dbReference type="Gene3D" id="3.40.640.10">
    <property type="entry name" value="Type I PLP-dependent aspartate aminotransferase-like (Major domain)"/>
    <property type="match status" value="1"/>
</dbReference>
<comment type="similarity">
    <text evidence="4">Belongs to the class-II pyridoxal-phosphate-dependent aminotransferase family.</text>
</comment>
<dbReference type="SUPFAM" id="SSF53383">
    <property type="entry name" value="PLP-dependent transferases"/>
    <property type="match status" value="1"/>
</dbReference>
<organism evidence="6 7">
    <name type="scientific">Deferribacter desulfuricans (strain DSM 14783 / JCM 11476 / NBRC 101012 / SSM1)</name>
    <dbReference type="NCBI Taxonomy" id="639282"/>
    <lineage>
        <taxon>Bacteria</taxon>
        <taxon>Pseudomonadati</taxon>
        <taxon>Deferribacterota</taxon>
        <taxon>Deferribacteres</taxon>
        <taxon>Deferribacterales</taxon>
        <taxon>Deferribacteraceae</taxon>
        <taxon>Deferribacter</taxon>
    </lineage>
</organism>
<evidence type="ECO:0000313" key="6">
    <source>
        <dbReference type="EMBL" id="BAI81612.1"/>
    </source>
</evidence>
<keyword evidence="6" id="KW-0012">Acyltransferase</keyword>
<sequence length="394" mass="43220">MALFDKVYSFDEAEKVRRLGLYPYFRVIESEQDTEVYINGKKVLMLGSNSYLGLTNHPKVKEAAIEAIKKYGTGCAGSRFLNGTLDIHIELEEALAEFVGKEAAILYSTGFQANQGAIAPLVGRNEYVIVDKLVHASIIEGCRLTLGKMFRFPHNDINALEKLLSSLEYDRGKLIVVDGVYSMEGDLADLPNIIELAKRYNAEVMVDDAHGIGVFGKNGRGTSDHFGLTDEVAIIMGTFSKSFASLGGFIASTKEVIDYLKHHSRSLIFSASMSPANAAAVKAALEIMKSEPERIDQLWANTNRLRKGLQELGLDTGKSVSPIIPVQIGTDLDVFKACMMLLNEGVFVNPVVTPAVEPGKAIIRLSVMANHTFEQIDFALEKIEKVTRQLGVLV</sequence>
<dbReference type="Pfam" id="PF00155">
    <property type="entry name" value="Aminotran_1_2"/>
    <property type="match status" value="1"/>
</dbReference>
<name>D3PA72_DEFDS</name>
<dbReference type="GO" id="GO:0030170">
    <property type="term" value="F:pyridoxal phosphate binding"/>
    <property type="evidence" value="ECO:0007669"/>
    <property type="project" value="InterPro"/>
</dbReference>
<evidence type="ECO:0000256" key="2">
    <source>
        <dbReference type="ARBA" id="ARBA00022679"/>
    </source>
</evidence>
<keyword evidence="2 6" id="KW-0808">Transferase</keyword>
<evidence type="ECO:0000313" key="7">
    <source>
        <dbReference type="Proteomes" id="UP000001520"/>
    </source>
</evidence>
<keyword evidence="3 4" id="KW-0663">Pyridoxal phosphate</keyword>
<evidence type="ECO:0000256" key="3">
    <source>
        <dbReference type="ARBA" id="ARBA00022898"/>
    </source>
</evidence>
<dbReference type="GO" id="GO:0008710">
    <property type="term" value="F:8-amino-7-oxononanoate synthase activity"/>
    <property type="evidence" value="ECO:0007669"/>
    <property type="project" value="UniProtKB-EC"/>
</dbReference>
<dbReference type="InterPro" id="IPR004839">
    <property type="entry name" value="Aminotransferase_I/II_large"/>
</dbReference>
<dbReference type="EC" id="2.3.1.47" evidence="6"/>
<protein>
    <submittedName>
        <fullName evidence="6">8-amino-7-oxononanoate synthase</fullName>
        <ecNumber evidence="6">2.3.1.47</ecNumber>
    </submittedName>
</protein>
<dbReference type="PROSITE" id="PS00599">
    <property type="entry name" value="AA_TRANSFER_CLASS_2"/>
    <property type="match status" value="1"/>
</dbReference>
<dbReference type="PANTHER" id="PTHR13693">
    <property type="entry name" value="CLASS II AMINOTRANSFERASE/8-AMINO-7-OXONONANOATE SYNTHASE"/>
    <property type="match status" value="1"/>
</dbReference>
<comment type="cofactor">
    <cofactor evidence="1 4">
        <name>pyridoxal 5'-phosphate</name>
        <dbReference type="ChEBI" id="CHEBI:597326"/>
    </cofactor>
</comment>
<dbReference type="InterPro" id="IPR015424">
    <property type="entry name" value="PyrdxlP-dep_Trfase"/>
</dbReference>
<dbReference type="EMBL" id="AP011529">
    <property type="protein sequence ID" value="BAI81612.1"/>
    <property type="molecule type" value="Genomic_DNA"/>
</dbReference>
<dbReference type="InterPro" id="IPR015422">
    <property type="entry name" value="PyrdxlP-dep_Trfase_small"/>
</dbReference>
<dbReference type="Gene3D" id="3.90.1150.10">
    <property type="entry name" value="Aspartate Aminotransferase, domain 1"/>
    <property type="match status" value="1"/>
</dbReference>
<dbReference type="InterPro" id="IPR001917">
    <property type="entry name" value="Aminotrans_II_pyridoxalP_BS"/>
</dbReference>
<evidence type="ECO:0000256" key="1">
    <source>
        <dbReference type="ARBA" id="ARBA00001933"/>
    </source>
</evidence>
<reference evidence="6 7" key="1">
    <citation type="journal article" date="2010" name="DNA Res.">
        <title>Bacterial lifestyle in a deep-sea hydrothermal vent chimney revealed by the genome sequence of the thermophilic bacterium Deferribacter desulfuricans SSM1.</title>
        <authorList>
            <person name="Takaki Y."/>
            <person name="Shimamura S."/>
            <person name="Nakagawa S."/>
            <person name="Fukuhara Y."/>
            <person name="Horikawa H."/>
            <person name="Ankai A."/>
            <person name="Harada T."/>
            <person name="Hosoyama A."/>
            <person name="Oguchi A."/>
            <person name="Fukui S."/>
            <person name="Fujita N."/>
            <person name="Takami H."/>
            <person name="Takai K."/>
        </authorList>
    </citation>
    <scope>NUCLEOTIDE SEQUENCE [LARGE SCALE GENOMIC DNA]</scope>
    <source>
        <strain evidence="7">DSM 14783 / JCM 11476 / NBRC 101012 / SSM1</strain>
    </source>
</reference>
<dbReference type="eggNOG" id="COG0156">
    <property type="taxonomic scope" value="Bacteria"/>
</dbReference>
<dbReference type="KEGG" id="ddf:DEFDS_2166"/>
<dbReference type="InterPro" id="IPR015421">
    <property type="entry name" value="PyrdxlP-dep_Trfase_major"/>
</dbReference>
<evidence type="ECO:0000259" key="5">
    <source>
        <dbReference type="Pfam" id="PF00155"/>
    </source>
</evidence>
<gene>
    <name evidence="6" type="ordered locus">DEFDS_2166</name>
</gene>
<dbReference type="STRING" id="639282.DEFDS_2166"/>